<dbReference type="PROSITE" id="PS51318">
    <property type="entry name" value="TAT"/>
    <property type="match status" value="1"/>
</dbReference>
<feature type="transmembrane region" description="Helical" evidence="1">
    <location>
        <begin position="82"/>
        <end position="100"/>
    </location>
</feature>
<dbReference type="RefSeq" id="WP_343915464.1">
    <property type="nucleotide sequence ID" value="NZ_BAAAJT010000002.1"/>
</dbReference>
<keyword evidence="1" id="KW-0472">Membrane</keyword>
<dbReference type="InterPro" id="IPR006311">
    <property type="entry name" value="TAT_signal"/>
</dbReference>
<comment type="caution">
    <text evidence="2">The sequence shown here is derived from an EMBL/GenBank/DDBJ whole genome shotgun (WGS) entry which is preliminary data.</text>
</comment>
<reference evidence="3" key="1">
    <citation type="journal article" date="2019" name="Int. J. Syst. Evol. Microbiol.">
        <title>The Global Catalogue of Microorganisms (GCM) 10K type strain sequencing project: providing services to taxonomists for standard genome sequencing and annotation.</title>
        <authorList>
            <consortium name="The Broad Institute Genomics Platform"/>
            <consortium name="The Broad Institute Genome Sequencing Center for Infectious Disease"/>
            <person name="Wu L."/>
            <person name="Ma J."/>
        </authorList>
    </citation>
    <scope>NUCLEOTIDE SEQUENCE [LARGE SCALE GENOMIC DNA]</scope>
    <source>
        <strain evidence="3">CGMCC 1.12477</strain>
    </source>
</reference>
<sequence>MNDARRALLALAAGGAVAVLGYGAWRLASARYLEDYCLTRAPLPLGDLEMSVVRGPSFDAPWRLRCDWQAVPDVVVTDPVPALGLVAVGVVALVVALAVLRSRRVAA</sequence>
<accession>A0ABW4TG72</accession>
<evidence type="ECO:0000256" key="1">
    <source>
        <dbReference type="SAM" id="Phobius"/>
    </source>
</evidence>
<dbReference type="EMBL" id="JBHUGD010000001">
    <property type="protein sequence ID" value="MFD1945635.1"/>
    <property type="molecule type" value="Genomic_DNA"/>
</dbReference>
<organism evidence="2 3">
    <name type="scientific">Nocardioides aestuarii</name>
    <dbReference type="NCBI Taxonomy" id="252231"/>
    <lineage>
        <taxon>Bacteria</taxon>
        <taxon>Bacillati</taxon>
        <taxon>Actinomycetota</taxon>
        <taxon>Actinomycetes</taxon>
        <taxon>Propionibacteriales</taxon>
        <taxon>Nocardioidaceae</taxon>
        <taxon>Nocardioides</taxon>
    </lineage>
</organism>
<name>A0ABW4TG72_9ACTN</name>
<protein>
    <submittedName>
        <fullName evidence="2">Uncharacterized protein</fullName>
    </submittedName>
</protein>
<gene>
    <name evidence="2" type="ORF">ACFSDE_02440</name>
</gene>
<dbReference type="Proteomes" id="UP001597351">
    <property type="component" value="Unassembled WGS sequence"/>
</dbReference>
<evidence type="ECO:0000313" key="2">
    <source>
        <dbReference type="EMBL" id="MFD1945635.1"/>
    </source>
</evidence>
<evidence type="ECO:0000313" key="3">
    <source>
        <dbReference type="Proteomes" id="UP001597351"/>
    </source>
</evidence>
<keyword evidence="1" id="KW-0812">Transmembrane</keyword>
<proteinExistence type="predicted"/>
<keyword evidence="1" id="KW-1133">Transmembrane helix</keyword>
<keyword evidence="3" id="KW-1185">Reference proteome</keyword>